<dbReference type="Pfam" id="PF05050">
    <property type="entry name" value="Methyltransf_21"/>
    <property type="match status" value="1"/>
</dbReference>
<dbReference type="InterPro" id="IPR052514">
    <property type="entry name" value="SAM-dependent_MTase"/>
</dbReference>
<dbReference type="GO" id="GO:0008168">
    <property type="term" value="F:methyltransferase activity"/>
    <property type="evidence" value="ECO:0007669"/>
    <property type="project" value="UniProtKB-KW"/>
</dbReference>
<dbReference type="InterPro" id="IPR029063">
    <property type="entry name" value="SAM-dependent_MTases_sf"/>
</dbReference>
<feature type="domain" description="Methyltransferase FkbM" evidence="1">
    <location>
        <begin position="45"/>
        <end position="199"/>
    </location>
</feature>
<accession>A0A0G0B3W9</accession>
<evidence type="ECO:0000313" key="3">
    <source>
        <dbReference type="Proteomes" id="UP000033866"/>
    </source>
</evidence>
<reference evidence="2 3" key="1">
    <citation type="journal article" date="2015" name="Nature">
        <title>rRNA introns, odd ribosomes, and small enigmatic genomes across a large radiation of phyla.</title>
        <authorList>
            <person name="Brown C.T."/>
            <person name="Hug L.A."/>
            <person name="Thomas B.C."/>
            <person name="Sharon I."/>
            <person name="Castelle C.J."/>
            <person name="Singh A."/>
            <person name="Wilkins M.J."/>
            <person name="Williams K.H."/>
            <person name="Banfield J.F."/>
        </authorList>
    </citation>
    <scope>NUCLEOTIDE SEQUENCE [LARGE SCALE GENOMIC DNA]</scope>
</reference>
<dbReference type="NCBIfam" id="TIGR01444">
    <property type="entry name" value="fkbM_fam"/>
    <property type="match status" value="1"/>
</dbReference>
<keyword evidence="2" id="KW-0808">Transferase</keyword>
<dbReference type="PANTHER" id="PTHR34203">
    <property type="entry name" value="METHYLTRANSFERASE, FKBM FAMILY PROTEIN"/>
    <property type="match status" value="1"/>
</dbReference>
<name>A0A0G0B3W9_9BACT</name>
<dbReference type="Gene3D" id="3.40.50.150">
    <property type="entry name" value="Vaccinia Virus protein VP39"/>
    <property type="match status" value="1"/>
</dbReference>
<organism evidence="2 3">
    <name type="scientific">candidate division WS6 bacterium GW2011_GWE1_34_7</name>
    <dbReference type="NCBI Taxonomy" id="1619093"/>
    <lineage>
        <taxon>Bacteria</taxon>
        <taxon>Candidatus Dojkabacteria</taxon>
    </lineage>
</organism>
<dbReference type="AlphaFoldDB" id="A0A0G0B3W9"/>
<dbReference type="InterPro" id="IPR006342">
    <property type="entry name" value="FkbM_mtfrase"/>
</dbReference>
<evidence type="ECO:0000259" key="1">
    <source>
        <dbReference type="Pfam" id="PF05050"/>
    </source>
</evidence>
<proteinExistence type="predicted"/>
<protein>
    <submittedName>
        <fullName evidence="2">Methyltransferase FkbM family protein</fullName>
    </submittedName>
</protein>
<dbReference type="EMBL" id="LBPV01000054">
    <property type="protein sequence ID" value="KKP64088.1"/>
    <property type="molecule type" value="Genomic_DNA"/>
</dbReference>
<gene>
    <name evidence="2" type="ORF">UR61_C0054G0004</name>
</gene>
<dbReference type="SUPFAM" id="SSF53335">
    <property type="entry name" value="S-adenosyl-L-methionine-dependent methyltransferases"/>
    <property type="match status" value="1"/>
</dbReference>
<dbReference type="PANTHER" id="PTHR34203:SF15">
    <property type="entry name" value="SLL1173 PROTEIN"/>
    <property type="match status" value="1"/>
</dbReference>
<sequence>MEETKLGKYVVLFPNGREYHFLKREVWNQESYSFKTKKESPFIVDIGSHIGISVLYFKHIYPNSSILAFEPNPHSFEILNENISINGLDCIKTVNKAISSKEGNTTLYIDAGKDNWESNSSLIKGSWNERENTKPISIQCTTLSKYLKDISCIDMLKIDTEGTEIEILKSIKRELSKVENIAVEYHPRRNQKLQKVIDILKPYFDTKIYLEGRELKNPIDGKLLTIQGKKKV</sequence>
<dbReference type="GO" id="GO:0032259">
    <property type="term" value="P:methylation"/>
    <property type="evidence" value="ECO:0007669"/>
    <property type="project" value="UniProtKB-KW"/>
</dbReference>
<comment type="caution">
    <text evidence="2">The sequence shown here is derived from an EMBL/GenBank/DDBJ whole genome shotgun (WGS) entry which is preliminary data.</text>
</comment>
<evidence type="ECO:0000313" key="2">
    <source>
        <dbReference type="EMBL" id="KKP64088.1"/>
    </source>
</evidence>
<keyword evidence="2" id="KW-0489">Methyltransferase</keyword>
<dbReference type="Proteomes" id="UP000033866">
    <property type="component" value="Unassembled WGS sequence"/>
</dbReference>